<evidence type="ECO:0000256" key="10">
    <source>
        <dbReference type="ARBA" id="ARBA00024479"/>
    </source>
</evidence>
<feature type="region of interest" description="Disordered" evidence="13">
    <location>
        <begin position="979"/>
        <end position="1010"/>
    </location>
</feature>
<evidence type="ECO:0000256" key="9">
    <source>
        <dbReference type="ARBA" id="ARBA00023136"/>
    </source>
</evidence>
<dbReference type="EMBL" id="KZ301970">
    <property type="protein sequence ID" value="PFH54295.1"/>
    <property type="molecule type" value="Genomic_DNA"/>
</dbReference>
<dbReference type="InterPro" id="IPR026849">
    <property type="entry name" value="ATG2"/>
</dbReference>
<reference evidence="14 15" key="1">
    <citation type="submission" date="2014-02" db="EMBL/GenBank/DDBJ databases">
        <title>Transposable element dynamics among asymbiotic and ectomycorrhizal Amanita fungi.</title>
        <authorList>
            <consortium name="DOE Joint Genome Institute"/>
            <person name="Hess J."/>
            <person name="Skrede I."/>
            <person name="Wolfe B."/>
            <person name="LaButti K."/>
            <person name="Ohm R.A."/>
            <person name="Grigoriev I.V."/>
            <person name="Pringle A."/>
        </authorList>
    </citation>
    <scope>NUCLEOTIDE SEQUENCE [LARGE SCALE GENOMIC DNA]</scope>
    <source>
        <strain evidence="14 15">SKay4041</strain>
    </source>
</reference>
<keyword evidence="5" id="KW-0813">Transport</keyword>
<evidence type="ECO:0000256" key="1">
    <source>
        <dbReference type="ARBA" id="ARBA00004406"/>
    </source>
</evidence>
<dbReference type="STRING" id="703135.A0A2A9NTI6"/>
<feature type="compositionally biased region" description="Polar residues" evidence="13">
    <location>
        <begin position="563"/>
        <end position="574"/>
    </location>
</feature>
<dbReference type="GO" id="GO:0043495">
    <property type="term" value="F:protein-membrane adaptor activity"/>
    <property type="evidence" value="ECO:0007669"/>
    <property type="project" value="TreeGrafter"/>
</dbReference>
<evidence type="ECO:0000256" key="3">
    <source>
        <dbReference type="ARBA" id="ARBA00009714"/>
    </source>
</evidence>
<evidence type="ECO:0000256" key="4">
    <source>
        <dbReference type="ARBA" id="ARBA00018070"/>
    </source>
</evidence>
<dbReference type="GO" id="GO:0000422">
    <property type="term" value="P:autophagy of mitochondrion"/>
    <property type="evidence" value="ECO:0007669"/>
    <property type="project" value="TreeGrafter"/>
</dbReference>
<accession>A0A2A9NTI6</accession>
<dbReference type="GO" id="GO:0032266">
    <property type="term" value="F:phosphatidylinositol-3-phosphate binding"/>
    <property type="evidence" value="ECO:0007669"/>
    <property type="project" value="TreeGrafter"/>
</dbReference>
<feature type="region of interest" description="Disordered" evidence="13">
    <location>
        <begin position="1542"/>
        <end position="1564"/>
    </location>
</feature>
<dbReference type="OrthoDB" id="18982at2759"/>
<evidence type="ECO:0000256" key="11">
    <source>
        <dbReference type="ARBA" id="ARBA00024615"/>
    </source>
</evidence>
<comment type="catalytic activity">
    <reaction evidence="11">
        <text>a 1,2-diacyl-sn-glycero-3-phosphoethanolamine(in) = a 1,2-diacyl-sn-glycero-3-phosphoethanolamine(out)</text>
        <dbReference type="Rhea" id="RHEA:38895"/>
        <dbReference type="ChEBI" id="CHEBI:64612"/>
    </reaction>
</comment>
<keyword evidence="6" id="KW-0256">Endoplasmic reticulum</keyword>
<dbReference type="GO" id="GO:0006869">
    <property type="term" value="P:lipid transport"/>
    <property type="evidence" value="ECO:0007669"/>
    <property type="project" value="UniProtKB-KW"/>
</dbReference>
<sequence length="1998" mass="218929">MSSWYSAWLPGLPSLNFAIPSGLQGRFVSFLLKKCLGHFLKPGQLDVRQIESQIGSGFVQVNDLELDNEAINSTLAGLPLELRDGYISSVTARVPWPNPLTSTIGLTLDSMHLTFSITPGSNPVQSPDLADSVASVAETFVQEELLEQENAELLGSISAEVVQDTDSDIPGGLDPFVPKPEDAAHGEFEPVGVSLFSTLIEKLLARFEFNALNTKITLVHPGNMSITLSIAEVCYRTEVDGQGSATSEQSVIEGEKRTLTISGVLVTSRNLRPSTLPYYTSNPRDHRSPSKSSSPNLTPVTASVVDVVPASPSTSVSSIDEETQAIMAQSLVSLPPRPDSLTGSFTSSLYQSAISEGFSVGSSIKPPDDSAHATRSTVDLETGVLVVSSSDHDVVEGKDIVILSLGCTPIVIRMATSDLFKGGTSDGSIWKQTSRPSIQLSATMGFIPLAIYAWQIAGIMKLADCFSRHASQGHSPQSVKQIKKMSSTTSLGALKWVFDLQVNGLIVLILPTPTPFSDHGVALSEFYDDPSLPPRLPQGFVRIHVGSITMAAATSSYPPSASQNQPPRSDANDTLTMTGIKASIAIADFMIYSHTSPNERSEFTITPVCFTDPHLSGQYTVPAFQYRGPEDPVVHPETPKFPLARKREAPGSELSLNGEDAIAITVEITSTIHGKQEQKMDVVISAIPFNIVVDMRDLLGNEHAQAFMDTLAQATNEEIADNRGVKKVEEDVLPHGVHDASAGDTPPATPHAHYSPEQERRRLERLVMEDLELDLDYQPVKRKKSAVKVSSTCNHVHFIIQATSKRDTKQVPQTNITVTFAMIRFQLRCSPLPLKQPRSGTLVIDLNNLQLRTGASSRHQSTRFTSNASLTKDMSHLVPLANAQCSNILVAYSPTEGSLATTIVLFGSLFDKDPASPKHPQTGNPSLQPHLTVSTSTLSHDHVPTTVVDLNIPSTYLILSKDIFDGLLFWADDLTRLTPSDPPSDTDKGSRNRSPSAASSISENGNGSTQEGKCLLIRSTISDATVRLMIPRSDESGAIVRPFDMTASDLDVSLEVKSGDKGQSVVNVDIMQLAIINWTSTSEKQVMLKHACPRNLSSHLKPTLDLCFVSSSLPRGGKETDIQVTLWGIMCNVYSDIQWTRDLSLFVKSPPGVFESVIPSERTSISIKAQDSSIRIFAPNYPGAILTHMGDLEFATEIIGGATESVFRLLIPNISFLAVDDALTCENIPIAPGAWGVTYWRNSGYALVIDITDLDLSVKNNTLVEISETWVGVERVNLKLHLCADTMIAVSSFIEDWQHTLHPQEIKHNSKSHKEPAVISDLGSSRSNLMSSVDDFAFQRPPEIGPAPDLINDDLPTNLDYLDESFSAAAGLRELCDEDLNDFNSEEDFEVDLNSSSVKVNSTGIISRVGGETIKMLRPEGIQIIEDYFDSLTPETTDGTTSFGDTTLRVRIYNSNVTLLLYDGYDWVRTRKTIEKEVKDMRRRLAKLRQLVASGQTQESDLEGANTLLFNSVYIGLEQDSDALEPGALIAAIDEELNDDHETASQSSWQSLRPPIPGKPRPRSIRVHGKRLTRSRGPSMEFLLQSLKAEVDHYRPPNALVSRTFCTVKDVEILDHIKTSTWKKFLTSLQYDSHGNTRETDSSMVRVELRNVRPVPGHPSEEVRLRAKILPLRLYVDQDAVDFLKKFFSFKDPHATPKVEDSSSEETYIQLAEVFPVDLKLDYKPRRVDYKALREGRTIELMNFFHFDGAEMTLRHIRLAGVTGWARMFELLNDLWTPDVKATQLVDVISGVAPIRSVVNVGSGVADLVLLPISQYKKDGRILRGFQKGTTAFFKSTALEAIKLGAKLATGTQVILEQAEGVLGGQFQHPVTAEPLQIVGEDMDQMAYEVSEDEGTSEIISKYADQPMDIQEGFHSAYKSLQRNFSSAAQTILAVPMEVYERSGDEKGAVRSVIRAVPIAVLKPMIGATEAVSKTLLGLHNTLDSNVRHDNEAKYKNR</sequence>
<dbReference type="GO" id="GO:0061908">
    <property type="term" value="C:phagophore"/>
    <property type="evidence" value="ECO:0007669"/>
    <property type="project" value="TreeGrafter"/>
</dbReference>
<dbReference type="GO" id="GO:0034045">
    <property type="term" value="C:phagophore assembly site membrane"/>
    <property type="evidence" value="ECO:0007669"/>
    <property type="project" value="UniProtKB-SubCell"/>
</dbReference>
<keyword evidence="9" id="KW-0472">Membrane</keyword>
<evidence type="ECO:0000256" key="5">
    <source>
        <dbReference type="ARBA" id="ARBA00022448"/>
    </source>
</evidence>
<feature type="compositionally biased region" description="Polar residues" evidence="13">
    <location>
        <begin position="992"/>
        <end position="1010"/>
    </location>
</feature>
<name>A0A2A9NTI6_9AGAR</name>
<evidence type="ECO:0000256" key="6">
    <source>
        <dbReference type="ARBA" id="ARBA00022824"/>
    </source>
</evidence>
<dbReference type="GO" id="GO:0061709">
    <property type="term" value="P:reticulophagy"/>
    <property type="evidence" value="ECO:0007669"/>
    <property type="project" value="TreeGrafter"/>
</dbReference>
<evidence type="ECO:0000256" key="13">
    <source>
        <dbReference type="SAM" id="MobiDB-lite"/>
    </source>
</evidence>
<dbReference type="GO" id="GO:0034727">
    <property type="term" value="P:piecemeal microautophagy of the nucleus"/>
    <property type="evidence" value="ECO:0007669"/>
    <property type="project" value="TreeGrafter"/>
</dbReference>
<keyword evidence="8" id="KW-0445">Lipid transport</keyword>
<evidence type="ECO:0000256" key="7">
    <source>
        <dbReference type="ARBA" id="ARBA00023006"/>
    </source>
</evidence>
<dbReference type="GO" id="GO:0061723">
    <property type="term" value="P:glycophagy"/>
    <property type="evidence" value="ECO:0007669"/>
    <property type="project" value="TreeGrafter"/>
</dbReference>
<evidence type="ECO:0000256" key="2">
    <source>
        <dbReference type="ARBA" id="ARBA00004623"/>
    </source>
</evidence>
<feature type="region of interest" description="Disordered" evidence="13">
    <location>
        <begin position="275"/>
        <end position="298"/>
    </location>
</feature>
<comment type="catalytic activity">
    <reaction evidence="10">
        <text>a 1,2-diacyl-sn-glycero-3-phospho-L-serine(in) = a 1,2-diacyl-sn-glycero-3-phospho-L-serine(out)</text>
        <dbReference type="Rhea" id="RHEA:38663"/>
        <dbReference type="ChEBI" id="CHEBI:57262"/>
    </reaction>
</comment>
<dbReference type="PANTHER" id="PTHR13190:SF1">
    <property type="entry name" value="AUTOPHAGY-RELATED 2, ISOFORM A"/>
    <property type="match status" value="1"/>
</dbReference>
<evidence type="ECO:0000313" key="15">
    <source>
        <dbReference type="Proteomes" id="UP000242287"/>
    </source>
</evidence>
<keyword evidence="7" id="KW-0072">Autophagy</keyword>
<organism evidence="14 15">
    <name type="scientific">Amanita thiersii Skay4041</name>
    <dbReference type="NCBI Taxonomy" id="703135"/>
    <lineage>
        <taxon>Eukaryota</taxon>
        <taxon>Fungi</taxon>
        <taxon>Dikarya</taxon>
        <taxon>Basidiomycota</taxon>
        <taxon>Agaricomycotina</taxon>
        <taxon>Agaricomycetes</taxon>
        <taxon>Agaricomycetidae</taxon>
        <taxon>Agaricales</taxon>
        <taxon>Pluteineae</taxon>
        <taxon>Amanitaceae</taxon>
        <taxon>Amanita</taxon>
    </lineage>
</organism>
<protein>
    <recommendedName>
        <fullName evidence="4">Autophagy-related protein 2</fullName>
    </recommendedName>
</protein>
<evidence type="ECO:0000256" key="12">
    <source>
        <dbReference type="ARBA" id="ARBA00024631"/>
    </source>
</evidence>
<dbReference type="PANTHER" id="PTHR13190">
    <property type="entry name" value="AUTOPHAGY-RELATED 2, ISOFORM A"/>
    <property type="match status" value="1"/>
</dbReference>
<feature type="region of interest" description="Disordered" evidence="13">
    <location>
        <begin position="738"/>
        <end position="758"/>
    </location>
</feature>
<evidence type="ECO:0000256" key="8">
    <source>
        <dbReference type="ARBA" id="ARBA00023055"/>
    </source>
</evidence>
<evidence type="ECO:0000313" key="14">
    <source>
        <dbReference type="EMBL" id="PFH54295.1"/>
    </source>
</evidence>
<proteinExistence type="inferred from homology"/>
<comment type="similarity">
    <text evidence="3">Belongs to the ATG2 family.</text>
</comment>
<feature type="region of interest" description="Disordered" evidence="13">
    <location>
        <begin position="554"/>
        <end position="574"/>
    </location>
</feature>
<dbReference type="GO" id="GO:0005789">
    <property type="term" value="C:endoplasmic reticulum membrane"/>
    <property type="evidence" value="ECO:0007669"/>
    <property type="project" value="UniProtKB-SubCell"/>
</dbReference>
<comment type="subcellular location">
    <subcellularLocation>
        <location evidence="1">Endoplasmic reticulum membrane</location>
        <topology evidence="1">Peripheral membrane protein</topology>
    </subcellularLocation>
    <subcellularLocation>
        <location evidence="2">Preautophagosomal structure membrane</location>
        <topology evidence="2">Peripheral membrane protein</topology>
    </subcellularLocation>
</comment>
<dbReference type="Pfam" id="PF13329">
    <property type="entry name" value="ATG2_CAD"/>
    <property type="match status" value="1"/>
</dbReference>
<comment type="catalytic activity">
    <reaction evidence="12">
        <text>a 1,2-diacyl-sn-glycero-3-phosphocholine(in) = a 1,2-diacyl-sn-glycero-3-phosphocholine(out)</text>
        <dbReference type="Rhea" id="RHEA:38571"/>
        <dbReference type="ChEBI" id="CHEBI:57643"/>
    </reaction>
</comment>
<dbReference type="GO" id="GO:0000045">
    <property type="term" value="P:autophagosome assembly"/>
    <property type="evidence" value="ECO:0007669"/>
    <property type="project" value="TreeGrafter"/>
</dbReference>
<keyword evidence="15" id="KW-1185">Reference proteome</keyword>
<gene>
    <name evidence="14" type="ORF">AMATHDRAFT_38236</name>
</gene>
<dbReference type="Proteomes" id="UP000242287">
    <property type="component" value="Unassembled WGS sequence"/>
</dbReference>